<protein>
    <submittedName>
        <fullName evidence="5">Electron transfer flavoprotein subunit alpha/FixB family protein</fullName>
    </submittedName>
</protein>
<dbReference type="GO" id="GO:0009055">
    <property type="term" value="F:electron transfer activity"/>
    <property type="evidence" value="ECO:0007669"/>
    <property type="project" value="InterPro"/>
</dbReference>
<name>A0A9D1DMS0_9FIRM</name>
<evidence type="ECO:0000313" key="5">
    <source>
        <dbReference type="EMBL" id="HIR55648.1"/>
    </source>
</evidence>
<evidence type="ECO:0000313" key="6">
    <source>
        <dbReference type="Proteomes" id="UP000824238"/>
    </source>
</evidence>
<dbReference type="InterPro" id="IPR033947">
    <property type="entry name" value="ETF_alpha_N"/>
</dbReference>
<dbReference type="SUPFAM" id="SSF52467">
    <property type="entry name" value="DHS-like NAD/FAD-binding domain"/>
    <property type="match status" value="1"/>
</dbReference>
<dbReference type="Pfam" id="PF01012">
    <property type="entry name" value="ETF"/>
    <property type="match status" value="1"/>
</dbReference>
<keyword evidence="3" id="KW-0274">FAD</keyword>
<evidence type="ECO:0000256" key="1">
    <source>
        <dbReference type="ARBA" id="ARBA00005817"/>
    </source>
</evidence>
<reference evidence="5" key="1">
    <citation type="submission" date="2020-10" db="EMBL/GenBank/DDBJ databases">
        <authorList>
            <person name="Gilroy R."/>
        </authorList>
    </citation>
    <scope>NUCLEOTIDE SEQUENCE</scope>
    <source>
        <strain evidence="5">ChiGjej3B3-7149</strain>
    </source>
</reference>
<dbReference type="InterPro" id="IPR029035">
    <property type="entry name" value="DHS-like_NAD/FAD-binding_dom"/>
</dbReference>
<comment type="caution">
    <text evidence="5">The sequence shown here is derived from an EMBL/GenBank/DDBJ whole genome shotgun (WGS) entry which is preliminary data.</text>
</comment>
<dbReference type="PANTHER" id="PTHR43153:SF1">
    <property type="entry name" value="ELECTRON TRANSFER FLAVOPROTEIN SUBUNIT ALPHA, MITOCHONDRIAL"/>
    <property type="match status" value="1"/>
</dbReference>
<dbReference type="Pfam" id="PF00766">
    <property type="entry name" value="ETF_alpha"/>
    <property type="match status" value="1"/>
</dbReference>
<dbReference type="PANTHER" id="PTHR43153">
    <property type="entry name" value="ELECTRON TRANSFER FLAVOPROTEIN ALPHA"/>
    <property type="match status" value="1"/>
</dbReference>
<dbReference type="InterPro" id="IPR014729">
    <property type="entry name" value="Rossmann-like_a/b/a_fold"/>
</dbReference>
<feature type="domain" description="Electron transfer flavoprotein alpha/beta-subunit N-terminal" evidence="4">
    <location>
        <begin position="10"/>
        <end position="198"/>
    </location>
</feature>
<dbReference type="Proteomes" id="UP000824238">
    <property type="component" value="Unassembled WGS sequence"/>
</dbReference>
<comment type="similarity">
    <text evidence="1">Belongs to the ETF alpha-subunit/FixB family.</text>
</comment>
<accession>A0A9D1DMS0</accession>
<dbReference type="InterPro" id="IPR014730">
    <property type="entry name" value="ETF_a/b_N"/>
</dbReference>
<dbReference type="InterPro" id="IPR001308">
    <property type="entry name" value="ETF_a/FixB"/>
</dbReference>
<dbReference type="InterPro" id="IPR014731">
    <property type="entry name" value="ETF_asu_C"/>
</dbReference>
<dbReference type="GO" id="GO:0033539">
    <property type="term" value="P:fatty acid beta-oxidation using acyl-CoA dehydrogenase"/>
    <property type="evidence" value="ECO:0007669"/>
    <property type="project" value="TreeGrafter"/>
</dbReference>
<keyword evidence="2" id="KW-0285">Flavoprotein</keyword>
<evidence type="ECO:0000256" key="2">
    <source>
        <dbReference type="ARBA" id="ARBA00022630"/>
    </source>
</evidence>
<comment type="cofactor">
    <cofactor evidence="3">
        <name>FAD</name>
        <dbReference type="ChEBI" id="CHEBI:57692"/>
    </cofactor>
    <text evidence="3">Binds 1 FAD per dimer.</text>
</comment>
<dbReference type="CDD" id="cd01715">
    <property type="entry name" value="ETF_alpha"/>
    <property type="match status" value="1"/>
</dbReference>
<organism evidence="5 6">
    <name type="scientific">Candidatus Scatomorpha intestinigallinarum</name>
    <dbReference type="NCBI Taxonomy" id="2840923"/>
    <lineage>
        <taxon>Bacteria</taxon>
        <taxon>Bacillati</taxon>
        <taxon>Bacillota</taxon>
        <taxon>Clostridia</taxon>
        <taxon>Eubacteriales</taxon>
        <taxon>Candidatus Scatomorpha</taxon>
    </lineage>
</organism>
<evidence type="ECO:0000259" key="4">
    <source>
        <dbReference type="SMART" id="SM00893"/>
    </source>
</evidence>
<feature type="binding site" evidence="3">
    <location>
        <begin position="279"/>
        <end position="286"/>
    </location>
    <ligand>
        <name>FAD</name>
        <dbReference type="ChEBI" id="CHEBI:57692"/>
    </ligand>
</feature>
<feature type="binding site" evidence="3">
    <location>
        <position position="300"/>
    </location>
    <ligand>
        <name>FAD</name>
        <dbReference type="ChEBI" id="CHEBI:57692"/>
    </ligand>
</feature>
<sequence length="336" mass="35999">MLDKSMYRDMWVYIEQEAGQALPVSLELCCEARKLCDAAGEKLVAVVVGSLPEAELAKIRACGVDAILTVSGTGYEYPNVDAWAALFTKLCEERRPSAVLVGGTIFGRDFAPRFACRLGTGCTSDATELVYDEKTGCIEFVEPAVGGRLMAVITVPEARPQVGTIRPGTFKLSPAGERPCALEELRVDFPVSEIRTEILGFEREALDESLNIADAEAIVCVGNGIKGAESLGRYRRLAELLGGKLACTRPVFDRGLLPFKLVIGQSGAVVKPKLYICFGVSGAINHVTGFADAAKKAAVNSDPAAAIFNYCDYGLVGDMDEVCDRLIAELESKKGV</sequence>
<dbReference type="SUPFAM" id="SSF52402">
    <property type="entry name" value="Adenine nucleotide alpha hydrolases-like"/>
    <property type="match status" value="1"/>
</dbReference>
<proteinExistence type="inferred from homology"/>
<gene>
    <name evidence="5" type="ORF">IAD36_08660</name>
</gene>
<evidence type="ECO:0000256" key="3">
    <source>
        <dbReference type="PIRSR" id="PIRSR000089-1"/>
    </source>
</evidence>
<dbReference type="EMBL" id="DVHH01000206">
    <property type="protein sequence ID" value="HIR55648.1"/>
    <property type="molecule type" value="Genomic_DNA"/>
</dbReference>
<dbReference type="Gene3D" id="3.40.50.1220">
    <property type="entry name" value="TPP-binding domain"/>
    <property type="match status" value="1"/>
</dbReference>
<dbReference type="AlphaFoldDB" id="A0A9D1DMS0"/>
<dbReference type="SMART" id="SM00893">
    <property type="entry name" value="ETF"/>
    <property type="match status" value="1"/>
</dbReference>
<feature type="binding site" evidence="3">
    <location>
        <begin position="248"/>
        <end position="249"/>
    </location>
    <ligand>
        <name>FAD</name>
        <dbReference type="ChEBI" id="CHEBI:57692"/>
    </ligand>
</feature>
<reference evidence="5" key="2">
    <citation type="journal article" date="2021" name="PeerJ">
        <title>Extensive microbial diversity within the chicken gut microbiome revealed by metagenomics and culture.</title>
        <authorList>
            <person name="Gilroy R."/>
            <person name="Ravi A."/>
            <person name="Getino M."/>
            <person name="Pursley I."/>
            <person name="Horton D.L."/>
            <person name="Alikhan N.F."/>
            <person name="Baker D."/>
            <person name="Gharbi K."/>
            <person name="Hall N."/>
            <person name="Watson M."/>
            <person name="Adriaenssens E.M."/>
            <person name="Foster-Nyarko E."/>
            <person name="Jarju S."/>
            <person name="Secka A."/>
            <person name="Antonio M."/>
            <person name="Oren A."/>
            <person name="Chaudhuri R.R."/>
            <person name="La Ragione R."/>
            <person name="Hildebrand F."/>
            <person name="Pallen M.J."/>
        </authorList>
    </citation>
    <scope>NUCLEOTIDE SEQUENCE</scope>
    <source>
        <strain evidence="5">ChiGjej3B3-7149</strain>
    </source>
</reference>
<dbReference type="PIRSF" id="PIRSF000089">
    <property type="entry name" value="Electra_flavoP_a"/>
    <property type="match status" value="1"/>
</dbReference>
<dbReference type="Gene3D" id="3.40.50.620">
    <property type="entry name" value="HUPs"/>
    <property type="match status" value="1"/>
</dbReference>
<dbReference type="GO" id="GO:0050660">
    <property type="term" value="F:flavin adenine dinucleotide binding"/>
    <property type="evidence" value="ECO:0007669"/>
    <property type="project" value="InterPro"/>
</dbReference>